<feature type="binding site" evidence="7">
    <location>
        <position position="19"/>
    </location>
    <ligand>
        <name>Zn(2+)</name>
        <dbReference type="ChEBI" id="CHEBI:29105"/>
    </ligand>
</feature>
<evidence type="ECO:0000256" key="6">
    <source>
        <dbReference type="PROSITE-ProRule" id="PRU00042"/>
    </source>
</evidence>
<keyword evidence="3 6" id="KW-0863">Zinc-finger</keyword>
<keyword evidence="1 7" id="KW-0479">Metal-binding</keyword>
<dbReference type="Pfam" id="PF07776">
    <property type="entry name" value="zf-AD"/>
    <property type="match status" value="1"/>
</dbReference>
<keyword evidence="4 7" id="KW-0862">Zinc</keyword>
<evidence type="ECO:0000259" key="8">
    <source>
        <dbReference type="PROSITE" id="PS50157"/>
    </source>
</evidence>
<evidence type="ECO:0000259" key="9">
    <source>
        <dbReference type="PROSITE" id="PS51915"/>
    </source>
</evidence>
<dbReference type="EMBL" id="WIXP02000003">
    <property type="protein sequence ID" value="KAF6213349.1"/>
    <property type="molecule type" value="Genomic_DNA"/>
</dbReference>
<dbReference type="GO" id="GO:0000978">
    <property type="term" value="F:RNA polymerase II cis-regulatory region sequence-specific DNA binding"/>
    <property type="evidence" value="ECO:0007669"/>
    <property type="project" value="TreeGrafter"/>
</dbReference>
<dbReference type="PROSITE" id="PS50157">
    <property type="entry name" value="ZINC_FINGER_C2H2_2"/>
    <property type="match status" value="3"/>
</dbReference>
<keyword evidence="5" id="KW-0539">Nucleus</keyword>
<dbReference type="FunFam" id="3.30.160.60:FF:000690">
    <property type="entry name" value="Zinc finger protein 354C"/>
    <property type="match status" value="1"/>
</dbReference>
<dbReference type="GO" id="GO:0005634">
    <property type="term" value="C:nucleus"/>
    <property type="evidence" value="ECO:0007669"/>
    <property type="project" value="InterPro"/>
</dbReference>
<dbReference type="Gene3D" id="3.40.1800.20">
    <property type="match status" value="1"/>
</dbReference>
<gene>
    <name evidence="10" type="ORF">GE061_011068</name>
</gene>
<proteinExistence type="predicted"/>
<evidence type="ECO:0000313" key="10">
    <source>
        <dbReference type="EMBL" id="KAF6213349.1"/>
    </source>
</evidence>
<dbReference type="AlphaFoldDB" id="A0A8S9XXT7"/>
<accession>A0A8S9XXT7</accession>
<keyword evidence="11" id="KW-1185">Reference proteome</keyword>
<dbReference type="SUPFAM" id="SSF57667">
    <property type="entry name" value="beta-beta-alpha zinc fingers"/>
    <property type="match status" value="2"/>
</dbReference>
<comment type="caution">
    <text evidence="10">The sequence shown here is derived from an EMBL/GenBank/DDBJ whole genome shotgun (WGS) entry which is preliminary data.</text>
</comment>
<dbReference type="InterPro" id="IPR013087">
    <property type="entry name" value="Znf_C2H2_type"/>
</dbReference>
<dbReference type="PANTHER" id="PTHR24393">
    <property type="entry name" value="ZINC FINGER PROTEIN"/>
    <property type="match status" value="1"/>
</dbReference>
<dbReference type="OrthoDB" id="6609129at2759"/>
<feature type="binding site" evidence="7">
    <location>
        <position position="64"/>
    </location>
    <ligand>
        <name>Zn(2+)</name>
        <dbReference type="ChEBI" id="CHEBI:29105"/>
    </ligand>
</feature>
<dbReference type="GO" id="GO:0003682">
    <property type="term" value="F:chromatin binding"/>
    <property type="evidence" value="ECO:0007669"/>
    <property type="project" value="UniProtKB-ARBA"/>
</dbReference>
<dbReference type="SMART" id="SM00868">
    <property type="entry name" value="zf-AD"/>
    <property type="match status" value="1"/>
</dbReference>
<feature type="domain" description="C2H2-type" evidence="8">
    <location>
        <begin position="253"/>
        <end position="275"/>
    </location>
</feature>
<dbReference type="GO" id="GO:0040029">
    <property type="term" value="P:epigenetic regulation of gene expression"/>
    <property type="evidence" value="ECO:0007669"/>
    <property type="project" value="UniProtKB-ARBA"/>
</dbReference>
<reference evidence="10" key="1">
    <citation type="journal article" date="2021" name="Mol. Ecol. Resour.">
        <title>Apolygus lucorum genome provides insights into omnivorousness and mesophyll feeding.</title>
        <authorList>
            <person name="Liu Y."/>
            <person name="Liu H."/>
            <person name="Wang H."/>
            <person name="Huang T."/>
            <person name="Liu B."/>
            <person name="Yang B."/>
            <person name="Yin L."/>
            <person name="Li B."/>
            <person name="Zhang Y."/>
            <person name="Zhang S."/>
            <person name="Jiang F."/>
            <person name="Zhang X."/>
            <person name="Ren Y."/>
            <person name="Wang B."/>
            <person name="Wang S."/>
            <person name="Lu Y."/>
            <person name="Wu K."/>
            <person name="Fan W."/>
            <person name="Wang G."/>
        </authorList>
    </citation>
    <scope>NUCLEOTIDE SEQUENCE</scope>
    <source>
        <strain evidence="10">12Hb</strain>
    </source>
</reference>
<evidence type="ECO:0000256" key="5">
    <source>
        <dbReference type="ARBA" id="ARBA00023242"/>
    </source>
</evidence>
<organism evidence="10 11">
    <name type="scientific">Apolygus lucorum</name>
    <name type="common">Small green plant bug</name>
    <name type="synonym">Lygocoris lucorum</name>
    <dbReference type="NCBI Taxonomy" id="248454"/>
    <lineage>
        <taxon>Eukaryota</taxon>
        <taxon>Metazoa</taxon>
        <taxon>Ecdysozoa</taxon>
        <taxon>Arthropoda</taxon>
        <taxon>Hexapoda</taxon>
        <taxon>Insecta</taxon>
        <taxon>Pterygota</taxon>
        <taxon>Neoptera</taxon>
        <taxon>Paraneoptera</taxon>
        <taxon>Hemiptera</taxon>
        <taxon>Heteroptera</taxon>
        <taxon>Panheteroptera</taxon>
        <taxon>Cimicomorpha</taxon>
        <taxon>Miridae</taxon>
        <taxon>Mirini</taxon>
        <taxon>Apolygus</taxon>
    </lineage>
</organism>
<dbReference type="Proteomes" id="UP000466442">
    <property type="component" value="Unassembled WGS sequence"/>
</dbReference>
<dbReference type="Pfam" id="PF00096">
    <property type="entry name" value="zf-C2H2"/>
    <property type="match status" value="1"/>
</dbReference>
<feature type="domain" description="C2H2-type" evidence="8">
    <location>
        <begin position="225"/>
        <end position="252"/>
    </location>
</feature>
<dbReference type="Gene3D" id="3.30.160.60">
    <property type="entry name" value="Classic Zinc Finger"/>
    <property type="match status" value="3"/>
</dbReference>
<dbReference type="PROSITE" id="PS00028">
    <property type="entry name" value="ZINC_FINGER_C2H2_1"/>
    <property type="match status" value="3"/>
</dbReference>
<feature type="binding site" evidence="7">
    <location>
        <position position="67"/>
    </location>
    <ligand>
        <name>Zn(2+)</name>
        <dbReference type="ChEBI" id="CHEBI:29105"/>
    </ligand>
</feature>
<evidence type="ECO:0000256" key="4">
    <source>
        <dbReference type="ARBA" id="ARBA00022833"/>
    </source>
</evidence>
<evidence type="ECO:0000313" key="11">
    <source>
        <dbReference type="Proteomes" id="UP000466442"/>
    </source>
</evidence>
<feature type="domain" description="C2H2-type" evidence="8">
    <location>
        <begin position="298"/>
        <end position="321"/>
    </location>
</feature>
<dbReference type="GO" id="GO:0000785">
    <property type="term" value="C:chromatin"/>
    <property type="evidence" value="ECO:0007669"/>
    <property type="project" value="UniProtKB-ARBA"/>
</dbReference>
<dbReference type="GO" id="GO:0008270">
    <property type="term" value="F:zinc ion binding"/>
    <property type="evidence" value="ECO:0007669"/>
    <property type="project" value="UniProtKB-UniRule"/>
</dbReference>
<feature type="binding site" evidence="7">
    <location>
        <position position="22"/>
    </location>
    <ligand>
        <name>Zn(2+)</name>
        <dbReference type="ChEBI" id="CHEBI:29105"/>
    </ligand>
</feature>
<evidence type="ECO:0000256" key="3">
    <source>
        <dbReference type="ARBA" id="ARBA00022771"/>
    </source>
</evidence>
<name>A0A8S9XXT7_APOLU</name>
<dbReference type="SMART" id="SM00355">
    <property type="entry name" value="ZnF_C2H2"/>
    <property type="match status" value="3"/>
</dbReference>
<keyword evidence="2" id="KW-0677">Repeat</keyword>
<dbReference type="InterPro" id="IPR036236">
    <property type="entry name" value="Znf_C2H2_sf"/>
</dbReference>
<evidence type="ECO:0000256" key="1">
    <source>
        <dbReference type="ARBA" id="ARBA00022723"/>
    </source>
</evidence>
<evidence type="ECO:0000256" key="7">
    <source>
        <dbReference type="PROSITE-ProRule" id="PRU01263"/>
    </source>
</evidence>
<evidence type="ECO:0008006" key="12">
    <source>
        <dbReference type="Google" id="ProtNLM"/>
    </source>
</evidence>
<dbReference type="PANTHER" id="PTHR24393:SF34">
    <property type="entry name" value="PR_SET DOMAIN 13"/>
    <property type="match status" value="1"/>
</dbReference>
<dbReference type="SUPFAM" id="SSF57716">
    <property type="entry name" value="Glucocorticoid receptor-like (DNA-binding domain)"/>
    <property type="match status" value="1"/>
</dbReference>
<sequence>MSTANARTERRSYFDFNVCRLCSFAKDKILPIFDTSGSKFDAKIKECLPNMKIALGDGKPQQICLECITKLNIYYEFLCLCIRSDSYFESYIRAFKLKEQAEQSLLNEMSEEWTASSAEQQQSDGLLVLNKFDQPLSENIQDMVVVVELKYKDGAQESSSAAECEGLEPPAECIGETNVSGNNEHPAPARYGNFLNEQQDHPTSQDSNVVKPSVYFRYDEVTKEYECAFCDKKFKRRSRLSCHLTRHTGIKPHACDKCEKSFGTVWELNIHTRIHKRDIVLQSHMVEHLNVHKKSASFHCATCSKVFRWRSNYKKHLKTHA</sequence>
<feature type="domain" description="ZAD" evidence="9">
    <location>
        <begin position="17"/>
        <end position="91"/>
    </location>
</feature>
<dbReference type="GO" id="GO:0001228">
    <property type="term" value="F:DNA-binding transcription activator activity, RNA polymerase II-specific"/>
    <property type="evidence" value="ECO:0007669"/>
    <property type="project" value="TreeGrafter"/>
</dbReference>
<evidence type="ECO:0000256" key="2">
    <source>
        <dbReference type="ARBA" id="ARBA00022737"/>
    </source>
</evidence>
<protein>
    <recommendedName>
        <fullName evidence="12">ZAD domain-containing protein</fullName>
    </recommendedName>
</protein>
<dbReference type="InterPro" id="IPR012934">
    <property type="entry name" value="Znf_AD"/>
</dbReference>
<dbReference type="PROSITE" id="PS51915">
    <property type="entry name" value="ZAD"/>
    <property type="match status" value="1"/>
</dbReference>